<dbReference type="STRING" id="760192.Halhy_2864"/>
<reference key="2">
    <citation type="submission" date="2011-04" db="EMBL/GenBank/DDBJ databases">
        <title>Complete sequence of chromosome of Haliscomenobacter hydrossis DSM 1100.</title>
        <authorList>
            <consortium name="US DOE Joint Genome Institute (JGI-PGF)"/>
            <person name="Lucas S."/>
            <person name="Han J."/>
            <person name="Lapidus A."/>
            <person name="Bruce D."/>
            <person name="Goodwin L."/>
            <person name="Pitluck S."/>
            <person name="Peters L."/>
            <person name="Kyrpides N."/>
            <person name="Mavromatis K."/>
            <person name="Ivanova N."/>
            <person name="Ovchinnikova G."/>
            <person name="Pagani I."/>
            <person name="Daligault H."/>
            <person name="Detter J.C."/>
            <person name="Han C."/>
            <person name="Land M."/>
            <person name="Hauser L."/>
            <person name="Markowitz V."/>
            <person name="Cheng J.-F."/>
            <person name="Hugenholtz P."/>
            <person name="Woyke T."/>
            <person name="Wu D."/>
            <person name="Verbarg S."/>
            <person name="Frueling A."/>
            <person name="Brambilla E."/>
            <person name="Klenk H.-P."/>
            <person name="Eisen J.A."/>
        </authorList>
    </citation>
    <scope>NUCLEOTIDE SEQUENCE</scope>
    <source>
        <strain>DSM 1100</strain>
    </source>
</reference>
<evidence type="ECO:0000313" key="1">
    <source>
        <dbReference type="EMBL" id="AEE50729.1"/>
    </source>
</evidence>
<sequence>MSNTIIKVNNLSKQYQLGEVDLNHSQQDCDLIEKVLICMLENIHQ</sequence>
<gene>
    <name evidence="1" type="ordered locus">Halhy_2864</name>
</gene>
<reference evidence="1 2" key="1">
    <citation type="journal article" date="2011" name="Stand. Genomic Sci.">
        <title>Complete genome sequence of Haliscomenobacter hydrossis type strain (O).</title>
        <authorList>
            <consortium name="US DOE Joint Genome Institute (JGI-PGF)"/>
            <person name="Daligault H."/>
            <person name="Lapidus A."/>
            <person name="Zeytun A."/>
            <person name="Nolan M."/>
            <person name="Lucas S."/>
            <person name="Del Rio T.G."/>
            <person name="Tice H."/>
            <person name="Cheng J.F."/>
            <person name="Tapia R."/>
            <person name="Han C."/>
            <person name="Goodwin L."/>
            <person name="Pitluck S."/>
            <person name="Liolios K."/>
            <person name="Pagani I."/>
            <person name="Ivanova N."/>
            <person name="Huntemann M."/>
            <person name="Mavromatis K."/>
            <person name="Mikhailova N."/>
            <person name="Pati A."/>
            <person name="Chen A."/>
            <person name="Palaniappan K."/>
            <person name="Land M."/>
            <person name="Hauser L."/>
            <person name="Brambilla E.M."/>
            <person name="Rohde M."/>
            <person name="Verbarg S."/>
            <person name="Goker M."/>
            <person name="Bristow J."/>
            <person name="Eisen J.A."/>
            <person name="Markowitz V."/>
            <person name="Hugenholtz P."/>
            <person name="Kyrpides N.C."/>
            <person name="Klenk H.P."/>
            <person name="Woyke T."/>
        </authorList>
    </citation>
    <scope>NUCLEOTIDE SEQUENCE [LARGE SCALE GENOMIC DNA]</scope>
    <source>
        <strain evidence="2">ATCC 27775 / DSM 1100 / LMG 10767 / O</strain>
    </source>
</reference>
<accession>F4L431</accession>
<dbReference type="HOGENOM" id="CLU_3200519_0_0_10"/>
<name>F4L431_HALH1</name>
<organism evidence="1 2">
    <name type="scientific">Haliscomenobacter hydrossis (strain ATCC 27775 / DSM 1100 / LMG 10767 / O)</name>
    <dbReference type="NCBI Taxonomy" id="760192"/>
    <lineage>
        <taxon>Bacteria</taxon>
        <taxon>Pseudomonadati</taxon>
        <taxon>Bacteroidota</taxon>
        <taxon>Saprospiria</taxon>
        <taxon>Saprospirales</taxon>
        <taxon>Haliscomenobacteraceae</taxon>
        <taxon>Haliscomenobacter</taxon>
    </lineage>
</organism>
<proteinExistence type="predicted"/>
<evidence type="ECO:0000313" key="2">
    <source>
        <dbReference type="Proteomes" id="UP000008461"/>
    </source>
</evidence>
<dbReference type="Proteomes" id="UP000008461">
    <property type="component" value="Chromosome"/>
</dbReference>
<protein>
    <submittedName>
        <fullName evidence="1">Uncharacterized protein</fullName>
    </submittedName>
</protein>
<dbReference type="EMBL" id="CP002691">
    <property type="protein sequence ID" value="AEE50729.1"/>
    <property type="molecule type" value="Genomic_DNA"/>
</dbReference>
<dbReference type="AlphaFoldDB" id="F4L431"/>
<dbReference type="KEGG" id="hhy:Halhy_2864"/>
<keyword evidence="2" id="KW-1185">Reference proteome</keyword>